<keyword evidence="4" id="KW-1185">Reference proteome</keyword>
<name>A0A4P7QH14_9CORY</name>
<feature type="domain" description="FAD-binding FR-type" evidence="2">
    <location>
        <begin position="27"/>
        <end position="151"/>
    </location>
</feature>
<dbReference type="InterPro" id="IPR013113">
    <property type="entry name" value="SIP_FAD-bd"/>
</dbReference>
<dbReference type="PANTHER" id="PTHR30157:SF0">
    <property type="entry name" value="NADPH-DEPENDENT FERRIC-CHELATE REDUCTASE"/>
    <property type="match status" value="1"/>
</dbReference>
<dbReference type="KEGG" id="cee:CENDO_04935"/>
<feature type="compositionally biased region" description="Polar residues" evidence="1">
    <location>
        <begin position="1"/>
        <end position="11"/>
    </location>
</feature>
<evidence type="ECO:0000313" key="3">
    <source>
        <dbReference type="EMBL" id="QCB28276.1"/>
    </source>
</evidence>
<evidence type="ECO:0000313" key="4">
    <source>
        <dbReference type="Proteomes" id="UP000296352"/>
    </source>
</evidence>
<protein>
    <submittedName>
        <fullName evidence="3">Vibriobactin utilization protein ViuB</fullName>
    </submittedName>
</protein>
<dbReference type="Proteomes" id="UP000296352">
    <property type="component" value="Chromosome"/>
</dbReference>
<evidence type="ECO:0000259" key="2">
    <source>
        <dbReference type="PROSITE" id="PS51384"/>
    </source>
</evidence>
<dbReference type="AlphaFoldDB" id="A0A4P7QH14"/>
<reference evidence="3 4" key="1">
    <citation type="submission" date="2019-04" db="EMBL/GenBank/DDBJ databases">
        <title>Corynebacterium endometrii sp. nov., isolated from the uterus of a cow with endometritis.</title>
        <authorList>
            <person name="Ballas P."/>
            <person name="Ruckert C."/>
            <person name="Wagener K."/>
            <person name="Drillich M."/>
            <person name="Kaempfer P."/>
            <person name="Busse H.-J."/>
            <person name="Ehling-Schulz M."/>
        </authorList>
    </citation>
    <scope>NUCLEOTIDE SEQUENCE [LARGE SCALE GENOMIC DNA]</scope>
    <source>
        <strain evidence="3 4">LMM-1653</strain>
    </source>
</reference>
<sequence>MPMNPEAQSQSKPRHGRGMPGGPRKGFTAREAVVVTTRRLSPSMVRVTFRCEELQGVELAFTDHYIKLLFVPDGADYQWPFKPGEIRESKPREMWPITRTYTIRSFDQLTGLMDVDFVLHGDEGLAGAWAAKAREGDVIGFGGPGGAWKPQPHYDRFVLAGDESAAPAIAAAVEALPAEAPASIFIEVEDAAHRFEMPREVTWIYREGATAGTELARAVRNHGVPSGRTSWFVHGVAEMVKDVRRFLFAENGVDRKDASISGYWRLGMTESQWQSSKREFVAEMEAQEAAAVQGRG</sequence>
<evidence type="ECO:0000256" key="1">
    <source>
        <dbReference type="SAM" id="MobiDB-lite"/>
    </source>
</evidence>
<dbReference type="PROSITE" id="PS51384">
    <property type="entry name" value="FAD_FR"/>
    <property type="match status" value="1"/>
</dbReference>
<dbReference type="Pfam" id="PF08021">
    <property type="entry name" value="FAD_binding_9"/>
    <property type="match status" value="1"/>
</dbReference>
<dbReference type="EMBL" id="CP039247">
    <property type="protein sequence ID" value="QCB28276.1"/>
    <property type="molecule type" value="Genomic_DNA"/>
</dbReference>
<feature type="region of interest" description="Disordered" evidence="1">
    <location>
        <begin position="1"/>
        <end position="28"/>
    </location>
</feature>
<dbReference type="Gene3D" id="2.40.30.10">
    <property type="entry name" value="Translation factors"/>
    <property type="match status" value="1"/>
</dbReference>
<dbReference type="InterPro" id="IPR039261">
    <property type="entry name" value="FNR_nucleotide-bd"/>
</dbReference>
<organism evidence="3 4">
    <name type="scientific">Corynebacterium endometrii</name>
    <dbReference type="NCBI Taxonomy" id="2488819"/>
    <lineage>
        <taxon>Bacteria</taxon>
        <taxon>Bacillati</taxon>
        <taxon>Actinomycetota</taxon>
        <taxon>Actinomycetes</taxon>
        <taxon>Mycobacteriales</taxon>
        <taxon>Corynebacteriaceae</taxon>
        <taxon>Corynebacterium</taxon>
    </lineage>
</organism>
<dbReference type="Gene3D" id="3.40.50.80">
    <property type="entry name" value="Nucleotide-binding domain of ferredoxin-NADP reductase (FNR) module"/>
    <property type="match status" value="1"/>
</dbReference>
<dbReference type="Pfam" id="PF04954">
    <property type="entry name" value="SIP"/>
    <property type="match status" value="1"/>
</dbReference>
<dbReference type="InterPro" id="IPR017938">
    <property type="entry name" value="Riboflavin_synthase-like_b-brl"/>
</dbReference>
<dbReference type="GO" id="GO:0016491">
    <property type="term" value="F:oxidoreductase activity"/>
    <property type="evidence" value="ECO:0007669"/>
    <property type="project" value="InterPro"/>
</dbReference>
<dbReference type="CDD" id="cd06193">
    <property type="entry name" value="siderophore_interacting"/>
    <property type="match status" value="1"/>
</dbReference>
<gene>
    <name evidence="3" type="primary">viuB1</name>
    <name evidence="3" type="ORF">CENDO_04935</name>
</gene>
<dbReference type="InterPro" id="IPR039374">
    <property type="entry name" value="SIP_fam"/>
</dbReference>
<dbReference type="SUPFAM" id="SSF63380">
    <property type="entry name" value="Riboflavin synthase domain-like"/>
    <property type="match status" value="1"/>
</dbReference>
<accession>A0A4P7QH14</accession>
<dbReference type="InterPro" id="IPR007037">
    <property type="entry name" value="SIP_rossman_dom"/>
</dbReference>
<proteinExistence type="predicted"/>
<dbReference type="InterPro" id="IPR017927">
    <property type="entry name" value="FAD-bd_FR_type"/>
</dbReference>
<dbReference type="PANTHER" id="PTHR30157">
    <property type="entry name" value="FERRIC REDUCTASE, NADPH-DEPENDENT"/>
    <property type="match status" value="1"/>
</dbReference>